<sequence length="446" mass="48158">MATIPSVPESAADKHDVRWPPLLPQQDESKSSFWQADGSFSCDWAALRAGEAFCSSVNACCAFCLSRALGGPSEMTYALLEKLRAGAKMAIKEEVGHLIQTVKASAASGAVAAGQDGSNASEAPEDLTQQLLKHPALQAVAFLSVHERRLAVFELSAELLNKQQRLLLATERVRALEKIREDPTFGIVERAQQQLPPSSIDANIATYKESLSFIADKCNKLAHLTQLIQQQYPQPQIGLVRPSWEAGQLVGTAGDTLHAPADSGLLGALRELQTPHASMHSPHSLRARGSSHGASPVVQTEDLGAAPRCRKPPVGDEDARPRGQQKGAPASGRRNRSPIRPGNQRATREPPVSSARGGVPPASLTSPNSRYTNNGSMEPGNNKRTREPEETALKSGWRRALPSATRHAELDMDAEAGWQSAEPTTRGDPMKEAVWVDSFLRRRPET</sequence>
<evidence type="ECO:0000256" key="1">
    <source>
        <dbReference type="SAM" id="MobiDB-lite"/>
    </source>
</evidence>
<dbReference type="GeneID" id="25334324"/>
<reference evidence="2" key="1">
    <citation type="submission" date="2013-10" db="EMBL/GenBank/DDBJ databases">
        <title>Genomic analysis of the causative agents of coccidiosis in chickens.</title>
        <authorList>
            <person name="Reid A.J."/>
            <person name="Blake D."/>
            <person name="Billington K."/>
            <person name="Browne H."/>
            <person name="Dunn M."/>
            <person name="Hung S."/>
            <person name="Kawahara F."/>
            <person name="Miranda-Saavedra D."/>
            <person name="Mourier T."/>
            <person name="Nagra H."/>
            <person name="Otto T.D."/>
            <person name="Rawlings N."/>
            <person name="Sanchez A."/>
            <person name="Sanders M."/>
            <person name="Subramaniam C."/>
            <person name="Tay Y."/>
            <person name="Dear P."/>
            <person name="Doerig C."/>
            <person name="Gruber A."/>
            <person name="Parkinson J."/>
            <person name="Shirley M."/>
            <person name="Wan K.L."/>
            <person name="Berriman M."/>
            <person name="Tomley F."/>
            <person name="Pain A."/>
        </authorList>
    </citation>
    <scope>NUCLEOTIDE SEQUENCE [LARGE SCALE GENOMIC DNA]</scope>
    <source>
        <strain evidence="2">Weybridge</strain>
    </source>
</reference>
<reference evidence="2" key="2">
    <citation type="submission" date="2013-10" db="EMBL/GenBank/DDBJ databases">
        <authorList>
            <person name="Aslett M."/>
        </authorList>
    </citation>
    <scope>NUCLEOTIDE SEQUENCE [LARGE SCALE GENOMIC DNA]</scope>
    <source>
        <strain evidence="2">Weybridge</strain>
    </source>
</reference>
<dbReference type="VEuPathDB" id="ToxoDB:EMWEY_00003380"/>
<evidence type="ECO:0000313" key="3">
    <source>
        <dbReference type="Proteomes" id="UP000030763"/>
    </source>
</evidence>
<dbReference type="Proteomes" id="UP000030763">
    <property type="component" value="Unassembled WGS sequence"/>
</dbReference>
<evidence type="ECO:0000313" key="2">
    <source>
        <dbReference type="EMBL" id="CDJ56544.1"/>
    </source>
</evidence>
<accession>U6M2A2</accession>
<dbReference type="EMBL" id="HG718972">
    <property type="protein sequence ID" value="CDJ56544.1"/>
    <property type="molecule type" value="Genomic_DNA"/>
</dbReference>
<proteinExistence type="predicted"/>
<dbReference type="RefSeq" id="XP_013333195.1">
    <property type="nucleotide sequence ID" value="XM_013477741.1"/>
</dbReference>
<dbReference type="AlphaFoldDB" id="U6M2A2"/>
<protein>
    <submittedName>
        <fullName evidence="2">Uncharacterized protein</fullName>
    </submittedName>
</protein>
<feature type="region of interest" description="Disordered" evidence="1">
    <location>
        <begin position="1"/>
        <end position="22"/>
    </location>
</feature>
<keyword evidence="3" id="KW-1185">Reference proteome</keyword>
<gene>
    <name evidence="2" type="ORF">EMWEY_00003380</name>
</gene>
<organism evidence="2 3">
    <name type="scientific">Eimeria maxima</name>
    <name type="common">Coccidian parasite</name>
    <dbReference type="NCBI Taxonomy" id="5804"/>
    <lineage>
        <taxon>Eukaryota</taxon>
        <taxon>Sar</taxon>
        <taxon>Alveolata</taxon>
        <taxon>Apicomplexa</taxon>
        <taxon>Conoidasida</taxon>
        <taxon>Coccidia</taxon>
        <taxon>Eucoccidiorida</taxon>
        <taxon>Eimeriorina</taxon>
        <taxon>Eimeriidae</taxon>
        <taxon>Eimeria</taxon>
    </lineage>
</organism>
<dbReference type="OMA" id="TPHASMH"/>
<feature type="region of interest" description="Disordered" evidence="1">
    <location>
        <begin position="276"/>
        <end position="432"/>
    </location>
</feature>
<dbReference type="OrthoDB" id="346203at2759"/>
<feature type="compositionally biased region" description="Polar residues" evidence="1">
    <location>
        <begin position="363"/>
        <end position="376"/>
    </location>
</feature>
<name>U6M2A2_EIMMA</name>